<evidence type="ECO:0000313" key="3">
    <source>
        <dbReference type="Proteomes" id="UP000053326"/>
    </source>
</evidence>
<name>A0A101FHJ8_9THEO</name>
<dbReference type="EMBL" id="LGFO01000007">
    <property type="protein sequence ID" value="KUK37168.1"/>
    <property type="molecule type" value="Genomic_DNA"/>
</dbReference>
<dbReference type="Proteomes" id="UP000053326">
    <property type="component" value="Unassembled WGS sequence"/>
</dbReference>
<comment type="caution">
    <text evidence="2">The sequence shown here is derived from an EMBL/GenBank/DDBJ whole genome shotgun (WGS) entry which is preliminary data.</text>
</comment>
<organism evidence="2 3">
    <name type="scientific">Thermacetogenium phaeum</name>
    <dbReference type="NCBI Taxonomy" id="85874"/>
    <lineage>
        <taxon>Bacteria</taxon>
        <taxon>Bacillati</taxon>
        <taxon>Bacillota</taxon>
        <taxon>Clostridia</taxon>
        <taxon>Thermoanaerobacterales</taxon>
        <taxon>Thermoanaerobacteraceae</taxon>
        <taxon>Thermacetogenium</taxon>
    </lineage>
</organism>
<accession>A0A101FHJ8</accession>
<reference evidence="3" key="1">
    <citation type="journal article" date="2015" name="MBio">
        <title>Genome-Resolved Metagenomic Analysis Reveals Roles for Candidate Phyla and Other Microbial Community Members in Biogeochemical Transformations in Oil Reservoirs.</title>
        <authorList>
            <person name="Hu P."/>
            <person name="Tom L."/>
            <person name="Singh A."/>
            <person name="Thomas B.C."/>
            <person name="Baker B.J."/>
            <person name="Piceno Y.M."/>
            <person name="Andersen G.L."/>
            <person name="Banfield J.F."/>
        </authorList>
    </citation>
    <scope>NUCLEOTIDE SEQUENCE [LARGE SCALE GENOMIC DNA]</scope>
</reference>
<gene>
    <name evidence="2" type="ORF">XD66_0139</name>
</gene>
<evidence type="ECO:0000256" key="1">
    <source>
        <dbReference type="SAM" id="MobiDB-lite"/>
    </source>
</evidence>
<evidence type="ECO:0008006" key="4">
    <source>
        <dbReference type="Google" id="ProtNLM"/>
    </source>
</evidence>
<proteinExistence type="predicted"/>
<feature type="region of interest" description="Disordered" evidence="1">
    <location>
        <begin position="52"/>
        <end position="77"/>
    </location>
</feature>
<feature type="compositionally biased region" description="Basic and acidic residues" evidence="1">
    <location>
        <begin position="68"/>
        <end position="77"/>
    </location>
</feature>
<dbReference type="AlphaFoldDB" id="A0A101FHJ8"/>
<evidence type="ECO:0000313" key="2">
    <source>
        <dbReference type="EMBL" id="KUK37168.1"/>
    </source>
</evidence>
<protein>
    <recommendedName>
        <fullName evidence="4">Ethanolamine utilization protein EutQ</fullName>
    </recommendedName>
</protein>
<sequence>MGVLTEIRLRDLLSKGSKEVFIEKGTIVTPAARDFAREAGITLVYDKKPEERLEREEEDGLLEVQQDDSEKKDSREQQYDELIAKVTEITRQKLGDGPIAEEVITKVVSSLMKCQQRYSRANLLATSSGGKGVDVTLPSGGQCTLGLVSLARGEVWQLPHKSLFLVSTGKLKVLPDSQLLGAGDGYQAAEGCQVQALDDSTFFCIQ</sequence>
<feature type="compositionally biased region" description="Acidic residues" evidence="1">
    <location>
        <begin position="56"/>
        <end position="67"/>
    </location>
</feature>